<reference evidence="3 4" key="1">
    <citation type="submission" date="2019-02" db="EMBL/GenBank/DDBJ databases">
        <title>Deep-cultivation of Planctomycetes and their phenomic and genomic characterization uncovers novel biology.</title>
        <authorList>
            <person name="Wiegand S."/>
            <person name="Jogler M."/>
            <person name="Boedeker C."/>
            <person name="Pinto D."/>
            <person name="Vollmers J."/>
            <person name="Rivas-Marin E."/>
            <person name="Kohn T."/>
            <person name="Peeters S.H."/>
            <person name="Heuer A."/>
            <person name="Rast P."/>
            <person name="Oberbeckmann S."/>
            <person name="Bunk B."/>
            <person name="Jeske O."/>
            <person name="Meyerdierks A."/>
            <person name="Storesund J.E."/>
            <person name="Kallscheuer N."/>
            <person name="Luecker S."/>
            <person name="Lage O.M."/>
            <person name="Pohl T."/>
            <person name="Merkel B.J."/>
            <person name="Hornburger P."/>
            <person name="Mueller R.-W."/>
            <person name="Bruemmer F."/>
            <person name="Labrenz M."/>
            <person name="Spormann A.M."/>
            <person name="Op den Camp H."/>
            <person name="Overmann J."/>
            <person name="Amann R."/>
            <person name="Jetten M.S.M."/>
            <person name="Mascher T."/>
            <person name="Medema M.H."/>
            <person name="Devos D.P."/>
            <person name="Kaster A.-K."/>
            <person name="Ovreas L."/>
            <person name="Rohde M."/>
            <person name="Galperin M.Y."/>
            <person name="Jogler C."/>
        </authorList>
    </citation>
    <scope>NUCLEOTIDE SEQUENCE [LARGE SCALE GENOMIC DNA]</scope>
    <source>
        <strain evidence="3 4">HG15A2</strain>
    </source>
</reference>
<feature type="domain" description="HPt" evidence="2">
    <location>
        <begin position="24"/>
        <end position="117"/>
    </location>
</feature>
<dbReference type="GO" id="GO:0000160">
    <property type="term" value="P:phosphorelay signal transduction system"/>
    <property type="evidence" value="ECO:0007669"/>
    <property type="project" value="InterPro"/>
</dbReference>
<name>A0A517MX62_9BACT</name>
<dbReference type="InterPro" id="IPR036641">
    <property type="entry name" value="HPT_dom_sf"/>
</dbReference>
<dbReference type="EMBL" id="CP036263">
    <property type="protein sequence ID" value="QDS99466.1"/>
    <property type="molecule type" value="Genomic_DNA"/>
</dbReference>
<dbReference type="OrthoDB" id="290232at2"/>
<dbReference type="RefSeq" id="WP_145060684.1">
    <property type="nucleotide sequence ID" value="NZ_CP036263.1"/>
</dbReference>
<dbReference type="GO" id="GO:0004672">
    <property type="term" value="F:protein kinase activity"/>
    <property type="evidence" value="ECO:0007669"/>
    <property type="project" value="UniProtKB-ARBA"/>
</dbReference>
<evidence type="ECO:0000259" key="2">
    <source>
        <dbReference type="PROSITE" id="PS50894"/>
    </source>
</evidence>
<proteinExistence type="predicted"/>
<organism evidence="3 4">
    <name type="scientific">Adhaeretor mobilis</name>
    <dbReference type="NCBI Taxonomy" id="1930276"/>
    <lineage>
        <taxon>Bacteria</taxon>
        <taxon>Pseudomonadati</taxon>
        <taxon>Planctomycetota</taxon>
        <taxon>Planctomycetia</taxon>
        <taxon>Pirellulales</taxon>
        <taxon>Lacipirellulaceae</taxon>
        <taxon>Adhaeretor</taxon>
    </lineage>
</organism>
<dbReference type="AlphaFoldDB" id="A0A517MX62"/>
<dbReference type="Gene3D" id="1.20.120.160">
    <property type="entry name" value="HPT domain"/>
    <property type="match status" value="1"/>
</dbReference>
<accession>A0A517MX62</accession>
<evidence type="ECO:0000256" key="1">
    <source>
        <dbReference type="PROSITE-ProRule" id="PRU00110"/>
    </source>
</evidence>
<dbReference type="Proteomes" id="UP000319852">
    <property type="component" value="Chromosome"/>
</dbReference>
<evidence type="ECO:0000313" key="4">
    <source>
        <dbReference type="Proteomes" id="UP000319852"/>
    </source>
</evidence>
<dbReference type="PROSITE" id="PS50894">
    <property type="entry name" value="HPT"/>
    <property type="match status" value="1"/>
</dbReference>
<dbReference type="KEGG" id="amob:HG15A2_27890"/>
<protein>
    <submittedName>
        <fullName evidence="3">Hpt domain protein</fullName>
    </submittedName>
</protein>
<keyword evidence="4" id="KW-1185">Reference proteome</keyword>
<gene>
    <name evidence="3" type="ORF">HG15A2_27890</name>
</gene>
<evidence type="ECO:0000313" key="3">
    <source>
        <dbReference type="EMBL" id="QDS99466.1"/>
    </source>
</evidence>
<dbReference type="Pfam" id="PF01627">
    <property type="entry name" value="Hpt"/>
    <property type="match status" value="1"/>
</dbReference>
<dbReference type="InterPro" id="IPR008207">
    <property type="entry name" value="Sig_transdc_His_kin_Hpt_dom"/>
</dbReference>
<sequence>MNEPPTSDQPAYNLSSALARLGGNRELLYEMIDFYLEDYETLLQRIDAAAEAGDPIALKRGAHSLKGLAANFDGVEVVESANTVIQASQDGFGRAPWDEIKGLSKAANQLAEQLQANRNDKESSG</sequence>
<dbReference type="SUPFAM" id="SSF47226">
    <property type="entry name" value="Histidine-containing phosphotransfer domain, HPT domain"/>
    <property type="match status" value="1"/>
</dbReference>
<feature type="modified residue" description="Phosphohistidine" evidence="1">
    <location>
        <position position="63"/>
    </location>
</feature>
<keyword evidence="1" id="KW-0597">Phosphoprotein</keyword>